<dbReference type="EC" id="1.3.99.2" evidence="5"/>
<feature type="domain" description="Ketoreductase" evidence="4">
    <location>
        <begin position="7"/>
        <end position="193"/>
    </location>
</feature>
<comment type="similarity">
    <text evidence="1 3">Belongs to the short-chain dehydrogenases/reductases (SDR) family.</text>
</comment>
<sequence length="281" mass="30425">MKNFKDKVAVITGAGSGIGRALAMNLAASGAKLALSDINEAGLKETANSLNLSEDRLMTKILDVADRQAFYAFADDVVNHFGHANMIFNNAGVALGATVEEMDYDDFEWLMNINFWGVVYGTKAFLPYLKQAGEGHIINISSIFGLVGIPTQSAYNAAKFAVRGFTESLRIELELEGSPVSCTSIHPGGIKTNIAKAARMSDGVERITGASKEQAIQDFEKMFRTTPEEAASTILKGVRGNKRRVLIGSDAIAVDTMQRLLPTSYQRLIAMGQKYMNKSKG</sequence>
<dbReference type="InterPro" id="IPR057326">
    <property type="entry name" value="KR_dom"/>
</dbReference>
<evidence type="ECO:0000259" key="4">
    <source>
        <dbReference type="SMART" id="SM00822"/>
    </source>
</evidence>
<accession>Q0VN82</accession>
<dbReference type="OrthoDB" id="7301144at2"/>
<dbReference type="KEGG" id="abo:ABO_1918"/>
<dbReference type="PRINTS" id="PR00080">
    <property type="entry name" value="SDRFAMILY"/>
</dbReference>
<dbReference type="AlphaFoldDB" id="Q0VN82"/>
<dbReference type="InterPro" id="IPR020904">
    <property type="entry name" value="Sc_DH/Rdtase_CS"/>
</dbReference>
<name>Q0VN82_ALCBS</name>
<evidence type="ECO:0000256" key="2">
    <source>
        <dbReference type="ARBA" id="ARBA00023002"/>
    </source>
</evidence>
<dbReference type="SUPFAM" id="SSF51735">
    <property type="entry name" value="NAD(P)-binding Rossmann-fold domains"/>
    <property type="match status" value="1"/>
</dbReference>
<organism evidence="5 6">
    <name type="scientific">Alcanivorax borkumensis (strain ATCC 700651 / DSM 11573 / NCIMB 13689 / SK2)</name>
    <dbReference type="NCBI Taxonomy" id="393595"/>
    <lineage>
        <taxon>Bacteria</taxon>
        <taxon>Pseudomonadati</taxon>
        <taxon>Pseudomonadota</taxon>
        <taxon>Gammaproteobacteria</taxon>
        <taxon>Oceanospirillales</taxon>
        <taxon>Alcanivoracaceae</taxon>
        <taxon>Alcanivorax</taxon>
    </lineage>
</organism>
<gene>
    <name evidence="5" type="primary">acdS</name>
    <name evidence="5" type="ordered locus">ABO_1918</name>
</gene>
<dbReference type="PANTHER" id="PTHR43391:SF82">
    <property type="entry name" value="OXIDOREDUCTASE SADH-RELATED"/>
    <property type="match status" value="1"/>
</dbReference>
<dbReference type="PRINTS" id="PR00081">
    <property type="entry name" value="GDHRDH"/>
</dbReference>
<dbReference type="Pfam" id="PF00106">
    <property type="entry name" value="adh_short"/>
    <property type="match status" value="1"/>
</dbReference>
<keyword evidence="6" id="KW-1185">Reference proteome</keyword>
<dbReference type="SMR" id="Q0VN82"/>
<reference evidence="5 6" key="1">
    <citation type="journal article" date="2006" name="Nat. Biotechnol.">
        <title>Genome sequence of the ubiquitous hydrocarbon-degrading marine bacterium Alcanivorax borkumensis.</title>
        <authorList>
            <person name="Schneiker S."/>
            <person name="Martins dos Santos V.A.P."/>
            <person name="Bartels D."/>
            <person name="Bekel T."/>
            <person name="Brecht M."/>
            <person name="Buhrmester J."/>
            <person name="Chernikova T.N."/>
            <person name="Denaro R."/>
            <person name="Ferrer M."/>
            <person name="Gertler C."/>
            <person name="Goesmann A."/>
            <person name="Golyshina O.V."/>
            <person name="Kaminski F."/>
            <person name="Khachane A.N."/>
            <person name="Lang S."/>
            <person name="Linke B."/>
            <person name="McHardy A.C."/>
            <person name="Meyer F."/>
            <person name="Nechitaylo T."/>
            <person name="Puehler A."/>
            <person name="Regenhardt D."/>
            <person name="Rupp O."/>
            <person name="Sabirova J.S."/>
            <person name="Selbitschka W."/>
            <person name="Yakimov M.M."/>
            <person name="Timmis K.N."/>
            <person name="Vorhoelter F.-J."/>
            <person name="Weidner S."/>
            <person name="Kaiser O."/>
            <person name="Golyshin P.N."/>
        </authorList>
    </citation>
    <scope>NUCLEOTIDE SEQUENCE [LARGE SCALE GENOMIC DNA]</scope>
    <source>
        <strain evidence="6">ATCC 700651 / DSM 11573 / NCIMB 13689 / SK2</strain>
    </source>
</reference>
<dbReference type="PANTHER" id="PTHR43391">
    <property type="entry name" value="RETINOL DEHYDROGENASE-RELATED"/>
    <property type="match status" value="1"/>
</dbReference>
<evidence type="ECO:0000256" key="3">
    <source>
        <dbReference type="RuleBase" id="RU000363"/>
    </source>
</evidence>
<dbReference type="InterPro" id="IPR002347">
    <property type="entry name" value="SDR_fam"/>
</dbReference>
<dbReference type="eggNOG" id="COG1028">
    <property type="taxonomic scope" value="Bacteria"/>
</dbReference>
<evidence type="ECO:0000256" key="1">
    <source>
        <dbReference type="ARBA" id="ARBA00006484"/>
    </source>
</evidence>
<evidence type="ECO:0000313" key="5">
    <source>
        <dbReference type="EMBL" id="CAL17366.1"/>
    </source>
</evidence>
<dbReference type="PROSITE" id="PS00061">
    <property type="entry name" value="ADH_SHORT"/>
    <property type="match status" value="1"/>
</dbReference>
<dbReference type="SMART" id="SM00822">
    <property type="entry name" value="PKS_KR"/>
    <property type="match status" value="1"/>
</dbReference>
<evidence type="ECO:0000313" key="6">
    <source>
        <dbReference type="Proteomes" id="UP000008871"/>
    </source>
</evidence>
<dbReference type="InterPro" id="IPR036291">
    <property type="entry name" value="NAD(P)-bd_dom_sf"/>
</dbReference>
<dbReference type="GO" id="GO:0016491">
    <property type="term" value="F:oxidoreductase activity"/>
    <property type="evidence" value="ECO:0007669"/>
    <property type="project" value="UniProtKB-KW"/>
</dbReference>
<dbReference type="Proteomes" id="UP000008871">
    <property type="component" value="Chromosome"/>
</dbReference>
<dbReference type="FunFam" id="3.40.50.720:FF:000084">
    <property type="entry name" value="Short-chain dehydrogenase reductase"/>
    <property type="match status" value="1"/>
</dbReference>
<dbReference type="STRING" id="393595.ABO_1918"/>
<dbReference type="RefSeq" id="WP_011589197.1">
    <property type="nucleotide sequence ID" value="NC_008260.1"/>
</dbReference>
<protein>
    <submittedName>
        <fullName evidence="5">Short-chain dehydrogenase/reductase family</fullName>
        <ecNumber evidence="5">1.3.99.2</ecNumber>
    </submittedName>
</protein>
<dbReference type="Gene3D" id="3.40.50.720">
    <property type="entry name" value="NAD(P)-binding Rossmann-like Domain"/>
    <property type="match status" value="1"/>
</dbReference>
<dbReference type="EMBL" id="AM286690">
    <property type="protein sequence ID" value="CAL17366.1"/>
    <property type="molecule type" value="Genomic_DNA"/>
</dbReference>
<proteinExistence type="inferred from homology"/>
<dbReference type="HOGENOM" id="CLU_010194_2_1_6"/>
<keyword evidence="2 5" id="KW-0560">Oxidoreductase</keyword>